<accession>A0A1Q8TCY5</accession>
<keyword evidence="5 6" id="KW-0269">Exonuclease</keyword>
<dbReference type="HAMAP" id="MF_00337">
    <property type="entry name" value="Exonuc_7_S"/>
    <property type="match status" value="1"/>
</dbReference>
<dbReference type="NCBIfam" id="TIGR01280">
    <property type="entry name" value="xseB"/>
    <property type="match status" value="1"/>
</dbReference>
<keyword evidence="9" id="KW-1185">Reference proteome</keyword>
<evidence type="ECO:0000256" key="2">
    <source>
        <dbReference type="ARBA" id="ARBA00022490"/>
    </source>
</evidence>
<gene>
    <name evidence="6" type="primary">xseB</name>
    <name evidence="8" type="ORF">BTW10_08845</name>
</gene>
<comment type="subunit">
    <text evidence="6">Heterooligomer composed of large and small subunits.</text>
</comment>
<comment type="function">
    <text evidence="6">Bidirectionally degrades single-stranded DNA into large acid-insoluble oligonucleotides, which are then degraded further into small acid-soluble oligonucleotides.</text>
</comment>
<dbReference type="GO" id="GO:0006308">
    <property type="term" value="P:DNA catabolic process"/>
    <property type="evidence" value="ECO:0007669"/>
    <property type="project" value="UniProtKB-UniRule"/>
</dbReference>
<protein>
    <recommendedName>
        <fullName evidence="6">Exodeoxyribonuclease 7 small subunit</fullName>
        <ecNumber evidence="6">3.1.11.6</ecNumber>
    </recommendedName>
    <alternativeName>
        <fullName evidence="6">Exodeoxyribonuclease VII small subunit</fullName>
        <shortName evidence="6">Exonuclease VII small subunit</shortName>
    </alternativeName>
</protein>
<dbReference type="RefSeq" id="WP_040240552.1">
    <property type="nucleotide sequence ID" value="NZ_JAKGAJ010000022.1"/>
</dbReference>
<dbReference type="EMBL" id="MSDQ01000021">
    <property type="protein sequence ID" value="OLO11551.1"/>
    <property type="molecule type" value="Genomic_DNA"/>
</dbReference>
<evidence type="ECO:0000256" key="6">
    <source>
        <dbReference type="HAMAP-Rule" id="MF_00337"/>
    </source>
</evidence>
<dbReference type="SUPFAM" id="SSF116842">
    <property type="entry name" value="XseB-like"/>
    <property type="match status" value="1"/>
</dbReference>
<dbReference type="STRING" id="223900.GCA_000821045_00739"/>
<dbReference type="Proteomes" id="UP000186806">
    <property type="component" value="Unassembled WGS sequence"/>
</dbReference>
<sequence length="101" mass="10994">MVEKDASVGDGAQPDETDVDERAPEDFAATLTRLEALVGQLESGELSLEASLVAFERGVHLTRDAQQRLENAELRVKALLEQPDGSFHETPFDAGEVDGER</sequence>
<name>A0A1Q8TCY5_9GAMM</name>
<dbReference type="Gene3D" id="1.10.287.1040">
    <property type="entry name" value="Exonuclease VII, small subunit"/>
    <property type="match status" value="1"/>
</dbReference>
<dbReference type="EC" id="3.1.11.6" evidence="6"/>
<comment type="similarity">
    <text evidence="1 6">Belongs to the XseB family.</text>
</comment>
<feature type="region of interest" description="Disordered" evidence="7">
    <location>
        <begin position="1"/>
        <end position="25"/>
    </location>
</feature>
<evidence type="ECO:0000256" key="5">
    <source>
        <dbReference type="ARBA" id="ARBA00022839"/>
    </source>
</evidence>
<dbReference type="NCBIfam" id="NF002140">
    <property type="entry name" value="PRK00977.1-4"/>
    <property type="match status" value="1"/>
</dbReference>
<evidence type="ECO:0000313" key="8">
    <source>
        <dbReference type="EMBL" id="OLO11551.1"/>
    </source>
</evidence>
<dbReference type="PANTHER" id="PTHR34137:SF1">
    <property type="entry name" value="EXODEOXYRIBONUCLEASE 7 SMALL SUBUNIT"/>
    <property type="match status" value="1"/>
</dbReference>
<dbReference type="InterPro" id="IPR037004">
    <property type="entry name" value="Exonuc_VII_ssu_sf"/>
</dbReference>
<reference evidence="8 9" key="1">
    <citation type="submission" date="2016-12" db="EMBL/GenBank/DDBJ databases">
        <title>Draft genome sequences of strains Salinicola socius SMB35, Salinicola sp. MH3R3-1 and Chromohalobacter sp. SMB17 from the Verkhnekamsk potash mining region of Russia.</title>
        <authorList>
            <person name="Mavrodi D.V."/>
            <person name="Olsson B.E."/>
            <person name="Korsakova E.S."/>
            <person name="Pyankova A."/>
            <person name="Mavrodi O.V."/>
            <person name="Plotnikova E.G."/>
        </authorList>
    </citation>
    <scope>NUCLEOTIDE SEQUENCE [LARGE SCALE GENOMIC DNA]</scope>
    <source>
        <strain evidence="8 9">SMB17</strain>
    </source>
</reference>
<evidence type="ECO:0000256" key="4">
    <source>
        <dbReference type="ARBA" id="ARBA00022801"/>
    </source>
</evidence>
<dbReference type="GO" id="GO:0005829">
    <property type="term" value="C:cytosol"/>
    <property type="evidence" value="ECO:0007669"/>
    <property type="project" value="TreeGrafter"/>
</dbReference>
<comment type="catalytic activity">
    <reaction evidence="6">
        <text>Exonucleolytic cleavage in either 5'- to 3'- or 3'- to 5'-direction to yield nucleoside 5'-phosphates.</text>
        <dbReference type="EC" id="3.1.11.6"/>
    </reaction>
</comment>
<dbReference type="GO" id="GO:0009318">
    <property type="term" value="C:exodeoxyribonuclease VII complex"/>
    <property type="evidence" value="ECO:0007669"/>
    <property type="project" value="UniProtKB-UniRule"/>
</dbReference>
<evidence type="ECO:0000313" key="9">
    <source>
        <dbReference type="Proteomes" id="UP000186806"/>
    </source>
</evidence>
<dbReference type="AlphaFoldDB" id="A0A1Q8TCY5"/>
<evidence type="ECO:0000256" key="3">
    <source>
        <dbReference type="ARBA" id="ARBA00022722"/>
    </source>
</evidence>
<keyword evidence="2 6" id="KW-0963">Cytoplasm</keyword>
<organism evidence="8 9">
    <name type="scientific">Chromohalobacter japonicus</name>
    <dbReference type="NCBI Taxonomy" id="223900"/>
    <lineage>
        <taxon>Bacteria</taxon>
        <taxon>Pseudomonadati</taxon>
        <taxon>Pseudomonadota</taxon>
        <taxon>Gammaproteobacteria</taxon>
        <taxon>Oceanospirillales</taxon>
        <taxon>Halomonadaceae</taxon>
        <taxon>Chromohalobacter</taxon>
    </lineage>
</organism>
<keyword evidence="4 6" id="KW-0378">Hydrolase</keyword>
<dbReference type="PANTHER" id="PTHR34137">
    <property type="entry name" value="EXODEOXYRIBONUCLEASE 7 SMALL SUBUNIT"/>
    <property type="match status" value="1"/>
</dbReference>
<dbReference type="Pfam" id="PF02609">
    <property type="entry name" value="Exonuc_VII_S"/>
    <property type="match status" value="1"/>
</dbReference>
<dbReference type="GO" id="GO:0008855">
    <property type="term" value="F:exodeoxyribonuclease VII activity"/>
    <property type="evidence" value="ECO:0007669"/>
    <property type="project" value="UniProtKB-UniRule"/>
</dbReference>
<comment type="subcellular location">
    <subcellularLocation>
        <location evidence="6">Cytoplasm</location>
    </subcellularLocation>
</comment>
<dbReference type="OrthoDB" id="9801128at2"/>
<evidence type="ECO:0000256" key="7">
    <source>
        <dbReference type="SAM" id="MobiDB-lite"/>
    </source>
</evidence>
<keyword evidence="3 6" id="KW-0540">Nuclease</keyword>
<comment type="caution">
    <text evidence="8">The sequence shown here is derived from an EMBL/GenBank/DDBJ whole genome shotgun (WGS) entry which is preliminary data.</text>
</comment>
<dbReference type="InterPro" id="IPR003761">
    <property type="entry name" value="Exonuc_VII_S"/>
</dbReference>
<proteinExistence type="inferred from homology"/>
<evidence type="ECO:0000256" key="1">
    <source>
        <dbReference type="ARBA" id="ARBA00009998"/>
    </source>
</evidence>